<evidence type="ECO:0000313" key="3">
    <source>
        <dbReference type="EMBL" id="KAG7588550.1"/>
    </source>
</evidence>
<feature type="compositionally biased region" description="Basic and acidic residues" evidence="2">
    <location>
        <begin position="361"/>
        <end position="376"/>
    </location>
</feature>
<reference evidence="3 4" key="1">
    <citation type="submission" date="2020-12" db="EMBL/GenBank/DDBJ databases">
        <title>Concerted genomic and epigenomic changes stabilize Arabidopsis allopolyploids.</title>
        <authorList>
            <person name="Chen Z."/>
        </authorList>
    </citation>
    <scope>NUCLEOTIDE SEQUENCE [LARGE SCALE GENOMIC DNA]</scope>
    <source>
        <strain evidence="3">As9502</strain>
        <tissue evidence="3">Leaf</tissue>
    </source>
</reference>
<dbReference type="Proteomes" id="UP000694251">
    <property type="component" value="Chromosome 7"/>
</dbReference>
<accession>A0A8T2BQB8</accession>
<feature type="region of interest" description="Disordered" evidence="2">
    <location>
        <begin position="350"/>
        <end position="414"/>
    </location>
</feature>
<feature type="compositionally biased region" description="Basic and acidic residues" evidence="2">
    <location>
        <begin position="23"/>
        <end position="62"/>
    </location>
</feature>
<dbReference type="AlphaFoldDB" id="A0A8T2BQB8"/>
<evidence type="ECO:0000313" key="4">
    <source>
        <dbReference type="Proteomes" id="UP000694251"/>
    </source>
</evidence>
<dbReference type="EMBL" id="JAEFBJ010000007">
    <property type="protein sequence ID" value="KAG7588550.1"/>
    <property type="molecule type" value="Genomic_DNA"/>
</dbReference>
<keyword evidence="4" id="KW-1185">Reference proteome</keyword>
<gene>
    <name evidence="3" type="ORF">ISN44_As07g008760</name>
</gene>
<organism evidence="3 4">
    <name type="scientific">Arabidopsis suecica</name>
    <name type="common">Swedish thale-cress</name>
    <name type="synonym">Cardaminopsis suecica</name>
    <dbReference type="NCBI Taxonomy" id="45249"/>
    <lineage>
        <taxon>Eukaryota</taxon>
        <taxon>Viridiplantae</taxon>
        <taxon>Streptophyta</taxon>
        <taxon>Embryophyta</taxon>
        <taxon>Tracheophyta</taxon>
        <taxon>Spermatophyta</taxon>
        <taxon>Magnoliopsida</taxon>
        <taxon>eudicotyledons</taxon>
        <taxon>Gunneridae</taxon>
        <taxon>Pentapetalae</taxon>
        <taxon>rosids</taxon>
        <taxon>malvids</taxon>
        <taxon>Brassicales</taxon>
        <taxon>Brassicaceae</taxon>
        <taxon>Camelineae</taxon>
        <taxon>Arabidopsis</taxon>
    </lineage>
</organism>
<sequence length="645" mass="71658">MGKTYRASAASDSEATTSARHSSRLDRNPEEEAESSRNDRTRVPELVDESNREGDRDNEIVHQDDPLAGVDRFEVLTDLEEEPLNRCHYTEAEVEARLIPRDVFDFDLPLAISWDPKIAGIPTQSTEDSVLEMLNSCGSGDSEITFVIPDLDDRPWNPPKEEGYRVNLDCFEELTTLKDNKSSGTWVVNARPKLNFMPRSKVINFKNWESFYFYVRVDLHSSERPLSGRRRMWNNDPDRYTASHHFPAKYEEVRSAIFRAQDRTWKGITRERVARIMGKVKKSCVSFAASFGAANSSSGGDPIPVDSEVADIAQDRAGTGVVETINQIAKSQAITPVVVWVDCDLTAPDVTNDGPSTKKAAAAEKRTKSKEDKGKDVAIGGKRSASEAGLSDEGRPQKTFFLTRDDPDRPDSKDYKKFVRSSLETNALANNLVAQYEQRLRAKSADEENFRNLELSIENARLSYEELKKKNADLERTAVTCKAEVVSLTGKVARLGKREVELTEEVAKLKGDLVVAQAHEEEELAKLRDDRLAKVTCTTKKAEARFNKGAHETVAVLIGRGAVIAETDLESLAREAKAAEDEVDALEIIELEDVDLNMSLDQLGLGVVPAPAQIALVPDQHGSNSELMNQSDVRGVMVEVENAES</sequence>
<feature type="coiled-coil region" evidence="1">
    <location>
        <begin position="562"/>
        <end position="589"/>
    </location>
</feature>
<protein>
    <submittedName>
        <fullName evidence="3">Uncharacterized protein</fullName>
    </submittedName>
</protein>
<evidence type="ECO:0000256" key="1">
    <source>
        <dbReference type="SAM" id="Coils"/>
    </source>
</evidence>
<feature type="region of interest" description="Disordered" evidence="2">
    <location>
        <begin position="1"/>
        <end position="62"/>
    </location>
</feature>
<keyword evidence="1" id="KW-0175">Coiled coil</keyword>
<evidence type="ECO:0000256" key="2">
    <source>
        <dbReference type="SAM" id="MobiDB-lite"/>
    </source>
</evidence>
<feature type="compositionally biased region" description="Low complexity" evidence="2">
    <location>
        <begin position="7"/>
        <end position="19"/>
    </location>
</feature>
<proteinExistence type="predicted"/>
<feature type="coiled-coil region" evidence="1">
    <location>
        <begin position="450"/>
        <end position="484"/>
    </location>
</feature>
<feature type="compositionally biased region" description="Basic and acidic residues" evidence="2">
    <location>
        <begin position="403"/>
        <end position="414"/>
    </location>
</feature>
<name>A0A8T2BQB8_ARASU</name>
<comment type="caution">
    <text evidence="3">The sequence shown here is derived from an EMBL/GenBank/DDBJ whole genome shotgun (WGS) entry which is preliminary data.</text>
</comment>